<dbReference type="Proteomes" id="UP001477870">
    <property type="component" value="Unassembled WGS sequence"/>
</dbReference>
<protein>
    <submittedName>
        <fullName evidence="5">Gfo/Idh/MocA family oxidoreductase</fullName>
    </submittedName>
</protein>
<name>A0ABU9T2Q4_9HYPH</name>
<dbReference type="InterPro" id="IPR055170">
    <property type="entry name" value="GFO_IDH_MocA-like_dom"/>
</dbReference>
<dbReference type="SUPFAM" id="SSF51735">
    <property type="entry name" value="NAD(P)-binding Rossmann-fold domains"/>
    <property type="match status" value="1"/>
</dbReference>
<accession>A0ABU9T2Q4</accession>
<evidence type="ECO:0000259" key="4">
    <source>
        <dbReference type="Pfam" id="PF22725"/>
    </source>
</evidence>
<dbReference type="InterPro" id="IPR050984">
    <property type="entry name" value="Gfo/Idh/MocA_domain"/>
</dbReference>
<dbReference type="SUPFAM" id="SSF55347">
    <property type="entry name" value="Glyceraldehyde-3-phosphate dehydrogenase-like, C-terminal domain"/>
    <property type="match status" value="1"/>
</dbReference>
<dbReference type="Gene3D" id="3.40.50.720">
    <property type="entry name" value="NAD(P)-binding Rossmann-like Domain"/>
    <property type="match status" value="1"/>
</dbReference>
<keyword evidence="2" id="KW-0560">Oxidoreductase</keyword>
<dbReference type="Pfam" id="PF01408">
    <property type="entry name" value="GFO_IDH_MocA"/>
    <property type="match status" value="1"/>
</dbReference>
<dbReference type="Pfam" id="PF22725">
    <property type="entry name" value="GFO_IDH_MocA_C3"/>
    <property type="match status" value="1"/>
</dbReference>
<reference evidence="5 6" key="1">
    <citation type="submission" date="2024-03" db="EMBL/GenBank/DDBJ databases">
        <title>Community enrichment and isolation of bacterial strains for fucoidan degradation.</title>
        <authorList>
            <person name="Sichert A."/>
        </authorList>
    </citation>
    <scope>NUCLEOTIDE SEQUENCE [LARGE SCALE GENOMIC DNA]</scope>
    <source>
        <strain evidence="5 6">AS62</strain>
    </source>
</reference>
<comment type="similarity">
    <text evidence="1">Belongs to the Gfo/Idh/MocA family.</text>
</comment>
<gene>
    <name evidence="5" type="ORF">WNY59_00395</name>
</gene>
<dbReference type="EMBL" id="JBBMQO010000001">
    <property type="protein sequence ID" value="MEM5500039.1"/>
    <property type="molecule type" value="Genomic_DNA"/>
</dbReference>
<sequence length="347" mass="37998">MTEANKQKWNWGIIGTGAIAQKFASDLSHVAGAKKAAIFSRTLKNATDFASKHAFTHSYDDLQEFLAQPDLDIIYIATPHIAHREQALAAIKAGKAVLIEKPIAMTSSEVREIKAAACEHNVLVMEALWSRFLPAVQFTKAILQKGDIGEIKRAEASLYFERDYDPSDRLYDPTLGGGALHDLGVYPISLARYFLGELELISSEWKAAPNGVNKSATLHLQSGAMPITINVGFGPEQGNTFDIYGEKGALRIDRHFLRTDSATIWHGAQSHLPPASGSFINRLRNKFSLQGGTRKTFTRQSHGLNFQAAAFQAALGQKLPEHPVMTLDESAEVLHIIEQVLAKPASA</sequence>
<evidence type="ECO:0000256" key="1">
    <source>
        <dbReference type="ARBA" id="ARBA00010928"/>
    </source>
</evidence>
<dbReference type="InterPro" id="IPR000683">
    <property type="entry name" value="Gfo/Idh/MocA-like_OxRdtase_N"/>
</dbReference>
<keyword evidence="6" id="KW-1185">Reference proteome</keyword>
<dbReference type="PANTHER" id="PTHR22604:SF105">
    <property type="entry name" value="TRANS-1,2-DIHYDROBENZENE-1,2-DIOL DEHYDROGENASE"/>
    <property type="match status" value="1"/>
</dbReference>
<dbReference type="Gene3D" id="3.30.360.10">
    <property type="entry name" value="Dihydrodipicolinate Reductase, domain 2"/>
    <property type="match status" value="1"/>
</dbReference>
<organism evidence="5 6">
    <name type="scientific">Ahrensia kielensis</name>
    <dbReference type="NCBI Taxonomy" id="76980"/>
    <lineage>
        <taxon>Bacteria</taxon>
        <taxon>Pseudomonadati</taxon>
        <taxon>Pseudomonadota</taxon>
        <taxon>Alphaproteobacteria</taxon>
        <taxon>Hyphomicrobiales</taxon>
        <taxon>Ahrensiaceae</taxon>
        <taxon>Ahrensia</taxon>
    </lineage>
</organism>
<feature type="domain" description="Gfo/Idh/MocA-like oxidoreductase N-terminal" evidence="3">
    <location>
        <begin position="10"/>
        <end position="126"/>
    </location>
</feature>
<evidence type="ECO:0000313" key="5">
    <source>
        <dbReference type="EMBL" id="MEM5500039.1"/>
    </source>
</evidence>
<evidence type="ECO:0000259" key="3">
    <source>
        <dbReference type="Pfam" id="PF01408"/>
    </source>
</evidence>
<evidence type="ECO:0000313" key="6">
    <source>
        <dbReference type="Proteomes" id="UP001477870"/>
    </source>
</evidence>
<comment type="caution">
    <text evidence="5">The sequence shown here is derived from an EMBL/GenBank/DDBJ whole genome shotgun (WGS) entry which is preliminary data.</text>
</comment>
<dbReference type="PANTHER" id="PTHR22604">
    <property type="entry name" value="OXIDOREDUCTASES"/>
    <property type="match status" value="1"/>
</dbReference>
<dbReference type="InterPro" id="IPR036291">
    <property type="entry name" value="NAD(P)-bd_dom_sf"/>
</dbReference>
<dbReference type="RefSeq" id="WP_342845959.1">
    <property type="nucleotide sequence ID" value="NZ_JBBMQO010000001.1"/>
</dbReference>
<proteinExistence type="inferred from homology"/>
<feature type="domain" description="GFO/IDH/MocA-like oxidoreductase" evidence="4">
    <location>
        <begin position="138"/>
        <end position="251"/>
    </location>
</feature>
<evidence type="ECO:0000256" key="2">
    <source>
        <dbReference type="ARBA" id="ARBA00023002"/>
    </source>
</evidence>